<evidence type="ECO:0000256" key="6">
    <source>
        <dbReference type="PIRNR" id="PIRNR038800"/>
    </source>
</evidence>
<dbReference type="UniPathway" id="UPA00253">
    <property type="reaction ID" value="UER00329"/>
</dbReference>
<comment type="pathway">
    <text evidence="4 6">Amino-acid degradation; L-kynurenine degradation; L-alanine and anthranilate from L-kynurenine: step 1/1.</text>
</comment>
<comment type="similarity">
    <text evidence="4 6">Belongs to the kynureninase family.</text>
</comment>
<comment type="function">
    <text evidence="4 6">Catalyzes the cleavage of L-kynurenine (L-Kyn) and L-3-hydroxykynurenine (L-3OHKyn) into anthranilic acid (AA) and 3-hydroxyanthranilic acid (3-OHAA), respectively.</text>
</comment>
<dbReference type="UniPathway" id="UPA00334">
    <property type="reaction ID" value="UER00455"/>
</dbReference>
<keyword evidence="1 4" id="KW-0662">Pyridine nucleotide biosynthesis</keyword>
<evidence type="ECO:0000256" key="3">
    <source>
        <dbReference type="ARBA" id="ARBA00022898"/>
    </source>
</evidence>
<accession>A0A1M7R702</accession>
<dbReference type="InterPro" id="IPR015421">
    <property type="entry name" value="PyrdxlP-dep_Trfase_major"/>
</dbReference>
<dbReference type="GO" id="GO:0009435">
    <property type="term" value="P:NAD+ biosynthetic process"/>
    <property type="evidence" value="ECO:0007669"/>
    <property type="project" value="UniProtKB-UniRule"/>
</dbReference>
<dbReference type="HAMAP" id="MF_01970">
    <property type="entry name" value="Kynureninase"/>
    <property type="match status" value="1"/>
</dbReference>
<dbReference type="NCBIfam" id="TIGR01814">
    <property type="entry name" value="kynureninase"/>
    <property type="match status" value="1"/>
</dbReference>
<dbReference type="GO" id="GO:0097053">
    <property type="term" value="P:L-kynurenine catabolic process"/>
    <property type="evidence" value="ECO:0007669"/>
    <property type="project" value="UniProtKB-UniRule"/>
</dbReference>
<dbReference type="Gene3D" id="3.90.1150.10">
    <property type="entry name" value="Aspartate Aminotransferase, domain 1"/>
    <property type="match status" value="1"/>
</dbReference>
<evidence type="ECO:0000313" key="8">
    <source>
        <dbReference type="Proteomes" id="UP000184339"/>
    </source>
</evidence>
<dbReference type="OrthoDB" id="9812626at2"/>
<comment type="pathway">
    <text evidence="4 6">Cofactor biosynthesis; NAD(+) biosynthesis; quinolinate from L-kynurenine: step 2/3.</text>
</comment>
<gene>
    <name evidence="4" type="primary">kynU</name>
    <name evidence="7" type="ORF">SAMN05192549_113135</name>
</gene>
<proteinExistence type="inferred from homology"/>
<dbReference type="GO" id="GO:0019805">
    <property type="term" value="P:quinolinate biosynthetic process"/>
    <property type="evidence" value="ECO:0007669"/>
    <property type="project" value="UniProtKB-UniRule"/>
</dbReference>
<dbReference type="GO" id="GO:0030170">
    <property type="term" value="F:pyridoxal phosphate binding"/>
    <property type="evidence" value="ECO:0007669"/>
    <property type="project" value="UniProtKB-UniRule"/>
</dbReference>
<evidence type="ECO:0000256" key="1">
    <source>
        <dbReference type="ARBA" id="ARBA00022642"/>
    </source>
</evidence>
<dbReference type="PIRSF" id="PIRSF038800">
    <property type="entry name" value="KYNU"/>
    <property type="match status" value="1"/>
</dbReference>
<dbReference type="GO" id="GO:0019441">
    <property type="term" value="P:L-tryptophan catabolic process to kynurenine"/>
    <property type="evidence" value="ECO:0007669"/>
    <property type="project" value="TreeGrafter"/>
</dbReference>
<comment type="catalytic activity">
    <reaction evidence="4 6">
        <text>L-kynurenine + H2O = anthranilate + L-alanine + H(+)</text>
        <dbReference type="Rhea" id="RHEA:16813"/>
        <dbReference type="ChEBI" id="CHEBI:15377"/>
        <dbReference type="ChEBI" id="CHEBI:15378"/>
        <dbReference type="ChEBI" id="CHEBI:16567"/>
        <dbReference type="ChEBI" id="CHEBI:57959"/>
        <dbReference type="ChEBI" id="CHEBI:57972"/>
        <dbReference type="EC" id="3.7.1.3"/>
    </reaction>
</comment>
<keyword evidence="3 4" id="KW-0663">Pyridoxal phosphate</keyword>
<feature type="binding site" evidence="4">
    <location>
        <position position="168"/>
    </location>
    <ligand>
        <name>pyridoxal 5'-phosphate</name>
        <dbReference type="ChEBI" id="CHEBI:597326"/>
    </ligand>
</feature>
<dbReference type="FunFam" id="3.40.640.10:FF:000107">
    <property type="entry name" value="Kynureninase"/>
    <property type="match status" value="1"/>
</dbReference>
<dbReference type="InterPro" id="IPR010111">
    <property type="entry name" value="Kynureninase"/>
</dbReference>
<sequence length="412" mass="44920">MRLTKQDCIDMDQRDPLAACRDRFTLPQDEVYLDGNSLGAMPAHLPARMQQAIAGEWGTGLIRSWNDAGWIDLPQRVAAKVAALIGASADEVMVGDSTSVNLFKALSAALRLNPGRKVILTEEGNFPTDLYIAQGVAELFGAEIRYVPSDASAVADALDDSVAVLMLTHVNYRSGRVYDMAGITRQAQAAGALCIWDLAHSAGALHVELNACSADFAVGCGYKYLNGGPGAPAFVYVARRHQELVRQPLSGWHGHAQPFAFVKDYQPAPGINRMQCGTPPLLSMLALDSALDVFDGVDMAQLRTKSQDLCDLFIRLVDERLGEYGFGIGSPRERELRGSQVALTHPEGYAIVQALIARGITGDFRMPDILRFGFAPLYVRHIDVYHTVDVLAQIMASGEWNQEKFLTRKAVT</sequence>
<reference evidence="8" key="1">
    <citation type="submission" date="2016-11" db="EMBL/GenBank/DDBJ databases">
        <authorList>
            <person name="Varghese N."/>
            <person name="Submissions S."/>
        </authorList>
    </citation>
    <scope>NUCLEOTIDE SEQUENCE [LARGE SCALE GENOMIC DNA]</scope>
    <source>
        <strain evidence="8">Sac-22</strain>
    </source>
</reference>
<dbReference type="EMBL" id="FRCX01000013">
    <property type="protein sequence ID" value="SHN42077.1"/>
    <property type="molecule type" value="Genomic_DNA"/>
</dbReference>
<dbReference type="GO" id="GO:0030429">
    <property type="term" value="F:kynureninase activity"/>
    <property type="evidence" value="ECO:0007669"/>
    <property type="project" value="UniProtKB-UniRule"/>
</dbReference>
<dbReference type="AlphaFoldDB" id="A0A1M7R702"/>
<feature type="binding site" evidence="4">
    <location>
        <position position="200"/>
    </location>
    <ligand>
        <name>pyridoxal 5'-phosphate</name>
        <dbReference type="ChEBI" id="CHEBI:597326"/>
    </ligand>
</feature>
<dbReference type="GO" id="GO:0005737">
    <property type="term" value="C:cytoplasm"/>
    <property type="evidence" value="ECO:0007669"/>
    <property type="project" value="UniProtKB-UniRule"/>
</dbReference>
<dbReference type="Gene3D" id="3.40.640.10">
    <property type="entry name" value="Type I PLP-dependent aspartate aminotransferase-like (Major domain)"/>
    <property type="match status" value="1"/>
</dbReference>
<evidence type="ECO:0000313" key="7">
    <source>
        <dbReference type="EMBL" id="SHN42077.1"/>
    </source>
</evidence>
<dbReference type="PANTHER" id="PTHR14084">
    <property type="entry name" value="KYNURENINASE"/>
    <property type="match status" value="1"/>
</dbReference>
<dbReference type="RefSeq" id="WP_072788478.1">
    <property type="nucleotide sequence ID" value="NZ_FRCX01000013.1"/>
</dbReference>
<comment type="cofactor">
    <cofactor evidence="4 6">
        <name>pyridoxal 5'-phosphate</name>
        <dbReference type="ChEBI" id="CHEBI:597326"/>
    </cofactor>
</comment>
<comment type="subunit">
    <text evidence="4 6">Homodimer.</text>
</comment>
<dbReference type="InterPro" id="IPR015422">
    <property type="entry name" value="PyrdxlP-dep_Trfase_small"/>
</dbReference>
<feature type="binding site" evidence="4">
    <location>
        <position position="197"/>
    </location>
    <ligand>
        <name>pyridoxal 5'-phosphate</name>
        <dbReference type="ChEBI" id="CHEBI:597326"/>
    </ligand>
</feature>
<dbReference type="STRING" id="551987.SAMN05192549_113135"/>
<feature type="binding site" evidence="4">
    <location>
        <position position="98"/>
    </location>
    <ligand>
        <name>pyridoxal 5'-phosphate</name>
        <dbReference type="ChEBI" id="CHEBI:597326"/>
    </ligand>
</feature>
<evidence type="ECO:0000256" key="4">
    <source>
        <dbReference type="HAMAP-Rule" id="MF_01970"/>
    </source>
</evidence>
<keyword evidence="2 4" id="KW-0378">Hydrolase</keyword>
<evidence type="ECO:0000256" key="5">
    <source>
        <dbReference type="NCBIfam" id="TIGR01814"/>
    </source>
</evidence>
<dbReference type="Pfam" id="PF22580">
    <property type="entry name" value="KYNU_C"/>
    <property type="match status" value="1"/>
</dbReference>
<feature type="binding site" evidence="4">
    <location>
        <position position="252"/>
    </location>
    <ligand>
        <name>pyridoxal 5'-phosphate</name>
        <dbReference type="ChEBI" id="CHEBI:597326"/>
    </ligand>
</feature>
<dbReference type="InterPro" id="IPR015424">
    <property type="entry name" value="PyrdxlP-dep_Trfase"/>
</dbReference>
<comment type="catalytic activity">
    <reaction evidence="6">
        <text>3-hydroxy-L-kynurenine + H2O = 3-hydroxyanthranilate + L-alanine + H(+)</text>
        <dbReference type="Rhea" id="RHEA:25143"/>
        <dbReference type="ChEBI" id="CHEBI:15377"/>
        <dbReference type="ChEBI" id="CHEBI:15378"/>
        <dbReference type="ChEBI" id="CHEBI:36559"/>
        <dbReference type="ChEBI" id="CHEBI:57972"/>
        <dbReference type="ChEBI" id="CHEBI:58125"/>
        <dbReference type="EC" id="3.7.1.3"/>
    </reaction>
</comment>
<evidence type="ECO:0000256" key="2">
    <source>
        <dbReference type="ARBA" id="ARBA00022801"/>
    </source>
</evidence>
<name>A0A1M7R702_9BURK</name>
<feature type="binding site" evidence="4">
    <location>
        <position position="222"/>
    </location>
    <ligand>
        <name>pyridoxal 5'-phosphate</name>
        <dbReference type="ChEBI" id="CHEBI:597326"/>
    </ligand>
</feature>
<organism evidence="7 8">
    <name type="scientific">Duganella sacchari</name>
    <dbReference type="NCBI Taxonomy" id="551987"/>
    <lineage>
        <taxon>Bacteria</taxon>
        <taxon>Pseudomonadati</taxon>
        <taxon>Pseudomonadota</taxon>
        <taxon>Betaproteobacteria</taxon>
        <taxon>Burkholderiales</taxon>
        <taxon>Oxalobacteraceae</taxon>
        <taxon>Telluria group</taxon>
        <taxon>Duganella</taxon>
    </lineage>
</organism>
<feature type="binding site" evidence="4">
    <location>
        <position position="278"/>
    </location>
    <ligand>
        <name>pyridoxal 5'-phosphate</name>
        <dbReference type="ChEBI" id="CHEBI:597326"/>
    </ligand>
</feature>
<dbReference type="GO" id="GO:0043420">
    <property type="term" value="P:anthranilate metabolic process"/>
    <property type="evidence" value="ECO:0007669"/>
    <property type="project" value="TreeGrafter"/>
</dbReference>
<protein>
    <recommendedName>
        <fullName evidence="4 5">Kynureninase</fullName>
        <ecNumber evidence="4 5">3.7.1.3</ecNumber>
    </recommendedName>
    <alternativeName>
        <fullName evidence="4">L-kynurenine hydrolase</fullName>
    </alternativeName>
</protein>
<dbReference type="SUPFAM" id="SSF53383">
    <property type="entry name" value="PLP-dependent transferases"/>
    <property type="match status" value="1"/>
</dbReference>
<dbReference type="PANTHER" id="PTHR14084:SF0">
    <property type="entry name" value="KYNURENINASE"/>
    <property type="match status" value="1"/>
</dbReference>
<keyword evidence="8" id="KW-1185">Reference proteome</keyword>
<feature type="binding site" evidence="4">
    <location>
        <begin position="126"/>
        <end position="129"/>
    </location>
    <ligand>
        <name>pyridoxal 5'-phosphate</name>
        <dbReference type="ChEBI" id="CHEBI:597326"/>
    </ligand>
</feature>
<dbReference type="Proteomes" id="UP000184339">
    <property type="component" value="Unassembled WGS sequence"/>
</dbReference>
<feature type="binding site" evidence="4">
    <location>
        <position position="99"/>
    </location>
    <ligand>
        <name>pyridoxal 5'-phosphate</name>
        <dbReference type="ChEBI" id="CHEBI:597326"/>
    </ligand>
</feature>
<feature type="modified residue" description="N6-(pyridoxal phosphate)lysine" evidence="4">
    <location>
        <position position="223"/>
    </location>
</feature>
<dbReference type="EC" id="3.7.1.3" evidence="4 5"/>